<dbReference type="VEuPathDB" id="FungiDB:RhiirFUN_003843"/>
<proteinExistence type="predicted"/>
<evidence type="ECO:0000313" key="1">
    <source>
        <dbReference type="EMBL" id="CAB5364604.1"/>
    </source>
</evidence>
<evidence type="ECO:0000313" key="2">
    <source>
        <dbReference type="Proteomes" id="UP000684084"/>
    </source>
</evidence>
<gene>
    <name evidence="1" type="ORF">CHRIB12_LOCUS10023</name>
</gene>
<name>A0A916E5S3_9GLOM</name>
<dbReference type="Proteomes" id="UP000684084">
    <property type="component" value="Unassembled WGS sequence"/>
</dbReference>
<reference evidence="1" key="1">
    <citation type="submission" date="2020-05" db="EMBL/GenBank/DDBJ databases">
        <authorList>
            <person name="Rincon C."/>
            <person name="Sanders R I."/>
            <person name="Robbins C."/>
            <person name="Chaturvedi A."/>
        </authorList>
    </citation>
    <scope>NUCLEOTIDE SEQUENCE</scope>
    <source>
        <strain evidence="1">CHB12</strain>
    </source>
</reference>
<protein>
    <submittedName>
        <fullName evidence="1">Uncharacterized protein</fullName>
    </submittedName>
</protein>
<accession>A0A916E5S3</accession>
<dbReference type="OrthoDB" id="2450972at2759"/>
<sequence>MSSNIFFIISLPSFIHNKLARITETSLFEHLSANISPIYLTGILLYSFRLGKLWLQSFFTETSDVGQLVSVCSLLSPRD</sequence>
<comment type="caution">
    <text evidence="1">The sequence shown here is derived from an EMBL/GenBank/DDBJ whole genome shotgun (WGS) entry which is preliminary data.</text>
</comment>
<dbReference type="AlphaFoldDB" id="A0A916E5S3"/>
<organism evidence="1 2">
    <name type="scientific">Rhizophagus irregularis</name>
    <dbReference type="NCBI Taxonomy" id="588596"/>
    <lineage>
        <taxon>Eukaryota</taxon>
        <taxon>Fungi</taxon>
        <taxon>Fungi incertae sedis</taxon>
        <taxon>Mucoromycota</taxon>
        <taxon>Glomeromycotina</taxon>
        <taxon>Glomeromycetes</taxon>
        <taxon>Glomerales</taxon>
        <taxon>Glomeraceae</taxon>
        <taxon>Rhizophagus</taxon>
    </lineage>
</organism>
<dbReference type="EMBL" id="CAGKOT010000020">
    <property type="protein sequence ID" value="CAB5364604.1"/>
    <property type="molecule type" value="Genomic_DNA"/>
</dbReference>